<feature type="domain" description="C2H2-type" evidence="3">
    <location>
        <begin position="13"/>
        <end position="35"/>
    </location>
</feature>
<evidence type="ECO:0000313" key="5">
    <source>
        <dbReference type="Proteomes" id="UP001310594"/>
    </source>
</evidence>
<feature type="region of interest" description="Disordered" evidence="2">
    <location>
        <begin position="571"/>
        <end position="605"/>
    </location>
</feature>
<dbReference type="Proteomes" id="UP001310594">
    <property type="component" value="Unassembled WGS sequence"/>
</dbReference>
<dbReference type="EMBL" id="JAVRQU010000012">
    <property type="protein sequence ID" value="KAK5696497.1"/>
    <property type="molecule type" value="Genomic_DNA"/>
</dbReference>
<keyword evidence="1" id="KW-0862">Zinc</keyword>
<proteinExistence type="predicted"/>
<evidence type="ECO:0000259" key="3">
    <source>
        <dbReference type="PROSITE" id="PS50157"/>
    </source>
</evidence>
<comment type="caution">
    <text evidence="4">The sequence shown here is derived from an EMBL/GenBank/DDBJ whole genome shotgun (WGS) entry which is preliminary data.</text>
</comment>
<evidence type="ECO:0000256" key="1">
    <source>
        <dbReference type="PROSITE-ProRule" id="PRU00042"/>
    </source>
</evidence>
<dbReference type="SMART" id="SM00355">
    <property type="entry name" value="ZnF_C2H2"/>
    <property type="match status" value="2"/>
</dbReference>
<keyword evidence="1" id="KW-0863">Zinc-finger</keyword>
<feature type="compositionally biased region" description="Low complexity" evidence="2">
    <location>
        <begin position="59"/>
        <end position="68"/>
    </location>
</feature>
<feature type="region of interest" description="Disordered" evidence="2">
    <location>
        <begin position="38"/>
        <end position="157"/>
    </location>
</feature>
<dbReference type="AlphaFoldDB" id="A0AAN7WCY1"/>
<protein>
    <recommendedName>
        <fullName evidence="3">C2H2-type domain-containing protein</fullName>
    </recommendedName>
</protein>
<dbReference type="PROSITE" id="PS00028">
    <property type="entry name" value="ZINC_FINGER_C2H2_1"/>
    <property type="match status" value="1"/>
</dbReference>
<sequence>MANPPKQSDRADFDCPDCGQECFDRGNLNEHRRSHCIGGRRALGAQTTGELPRTRAPGRFAAADSSTTARRRSRRNPGGEDVAEVAQAGQAPESVDEASDAERSGQSQGGPANSARKKKQPRKAAFSATDMKISFASWAQRQRGPNRRKKGRPLSEEPAIDDQLAKYACLILGCLYTAGSAQAVYQHMCTVHGITIDPTGGQDHEDWVTLPNLGTFPRRALYAANGGLEAAILWHGGLVQQTGQNELSVFFPGEPTTPAINVDETRLPLHNPAYQSIMLEGRQTLVRRAERTRTRLYTQGGWEVTDGSGEEALREQLQGAISPGSAGTTHQLNIMPTNSGTERSRGTTRMRGNGGPSHPSRMGARDIGVPFSLHVDPANGYARPVIDPKASVRGTTGTQITTSLQPGESGLGSADTAPQRTTGRRRQEHASSFGTSRIEQGGLTRARTHTSELNEQTEREARQRLREFRKRLNDLMYPIAPRLLPLAQQRSKGGIKLLIPGPATPMTRSPCFRTGSASLDDVLDGINQHLPTLRESTYTIAIAGAILRMLSTERNANFRLQGDRIELIVHDEQQSGVPGTQAAETNPSPENSEDEDSRSSDSKRD</sequence>
<feature type="region of interest" description="Disordered" evidence="2">
    <location>
        <begin position="399"/>
        <end position="439"/>
    </location>
</feature>
<keyword evidence="1" id="KW-0479">Metal-binding</keyword>
<gene>
    <name evidence="4" type="ORF">LTR97_007799</name>
</gene>
<evidence type="ECO:0000256" key="2">
    <source>
        <dbReference type="SAM" id="MobiDB-lite"/>
    </source>
</evidence>
<name>A0AAN7WCY1_9PEZI</name>
<reference evidence="4" key="1">
    <citation type="submission" date="2023-08" db="EMBL/GenBank/DDBJ databases">
        <title>Black Yeasts Isolated from many extreme environments.</title>
        <authorList>
            <person name="Coleine C."/>
            <person name="Stajich J.E."/>
            <person name="Selbmann L."/>
        </authorList>
    </citation>
    <scope>NUCLEOTIDE SEQUENCE</scope>
    <source>
        <strain evidence="4">CCFEE 5810</strain>
    </source>
</reference>
<dbReference type="GO" id="GO:0008270">
    <property type="term" value="F:zinc ion binding"/>
    <property type="evidence" value="ECO:0007669"/>
    <property type="project" value="UniProtKB-KW"/>
</dbReference>
<feature type="region of interest" description="Disordered" evidence="2">
    <location>
        <begin position="321"/>
        <end position="363"/>
    </location>
</feature>
<organism evidence="4 5">
    <name type="scientific">Elasticomyces elasticus</name>
    <dbReference type="NCBI Taxonomy" id="574655"/>
    <lineage>
        <taxon>Eukaryota</taxon>
        <taxon>Fungi</taxon>
        <taxon>Dikarya</taxon>
        <taxon>Ascomycota</taxon>
        <taxon>Pezizomycotina</taxon>
        <taxon>Dothideomycetes</taxon>
        <taxon>Dothideomycetidae</taxon>
        <taxon>Mycosphaerellales</taxon>
        <taxon>Teratosphaeriaceae</taxon>
        <taxon>Elasticomyces</taxon>
    </lineage>
</organism>
<feature type="compositionally biased region" description="Polar residues" evidence="2">
    <location>
        <begin position="325"/>
        <end position="341"/>
    </location>
</feature>
<evidence type="ECO:0000313" key="4">
    <source>
        <dbReference type="EMBL" id="KAK5696497.1"/>
    </source>
</evidence>
<dbReference type="PROSITE" id="PS50157">
    <property type="entry name" value="ZINC_FINGER_C2H2_2"/>
    <property type="match status" value="1"/>
</dbReference>
<feature type="compositionally biased region" description="Polar residues" evidence="2">
    <location>
        <begin position="574"/>
        <end position="585"/>
    </location>
</feature>
<accession>A0AAN7WCY1</accession>
<dbReference type="InterPro" id="IPR013087">
    <property type="entry name" value="Znf_C2H2_type"/>
</dbReference>